<name>A0A380L1Z0_9STRE</name>
<dbReference type="PANTHER" id="PTHR12994:SF17">
    <property type="entry name" value="LD30995P"/>
    <property type="match status" value="1"/>
</dbReference>
<keyword evidence="5 6" id="KW-0224">Dipeptidase</keyword>
<reference evidence="10" key="1">
    <citation type="submission" date="2018-06" db="EMBL/GenBank/DDBJ databases">
        <authorList>
            <consortium name="Pathogen Informatics"/>
            <person name="Doyle S."/>
        </authorList>
    </citation>
    <scope>NUCLEOTIDE SEQUENCE [LARGE SCALE GENOMIC DNA]</scope>
    <source>
        <strain evidence="10">NCTC13765</strain>
    </source>
</reference>
<keyword evidence="8" id="KW-0812">Transmembrane</keyword>
<dbReference type="PANTHER" id="PTHR12994">
    <property type="entry name" value="SECERNIN"/>
    <property type="match status" value="1"/>
</dbReference>
<evidence type="ECO:0000256" key="4">
    <source>
        <dbReference type="ARBA" id="ARBA00022801"/>
    </source>
</evidence>
<evidence type="ECO:0000313" key="10">
    <source>
        <dbReference type="EMBL" id="SUN77385.1"/>
    </source>
</evidence>
<evidence type="ECO:0000256" key="9">
    <source>
        <dbReference type="SAM" id="SignalP"/>
    </source>
</evidence>
<keyword evidence="8" id="KW-1133">Transmembrane helix</keyword>
<feature type="transmembrane region" description="Helical" evidence="8">
    <location>
        <begin position="555"/>
        <end position="574"/>
    </location>
</feature>
<dbReference type="EMBL" id="UHFR01000005">
    <property type="protein sequence ID" value="SUN77385.1"/>
    <property type="molecule type" value="Genomic_DNA"/>
</dbReference>
<dbReference type="NCBIfam" id="NF033678">
    <property type="entry name" value="C69_fam_dipept"/>
    <property type="match status" value="1"/>
</dbReference>
<dbReference type="InterPro" id="IPR047804">
    <property type="entry name" value="C69_dipept_A-like"/>
</dbReference>
<evidence type="ECO:0000256" key="2">
    <source>
        <dbReference type="ARBA" id="ARBA00007225"/>
    </source>
</evidence>
<keyword evidence="4 6" id="KW-0378">Hydrolase</keyword>
<dbReference type="GO" id="GO:0006508">
    <property type="term" value="P:proteolysis"/>
    <property type="evidence" value="ECO:0007669"/>
    <property type="project" value="UniProtKB-KW"/>
</dbReference>
<dbReference type="GO" id="GO:0070004">
    <property type="term" value="F:cysteine-type exopeptidase activity"/>
    <property type="evidence" value="ECO:0007669"/>
    <property type="project" value="InterPro"/>
</dbReference>
<dbReference type="InterPro" id="IPR005322">
    <property type="entry name" value="Peptidase_C69"/>
</dbReference>
<dbReference type="STRING" id="1123307.GCA_000380065_01295"/>
<dbReference type="EC" id="3.4.-.-" evidence="6"/>
<evidence type="ECO:0000256" key="3">
    <source>
        <dbReference type="ARBA" id="ARBA00022670"/>
    </source>
</evidence>
<accession>A0A380L1Z0</accession>
<dbReference type="AlphaFoldDB" id="A0A380L1Z0"/>
<keyword evidence="11" id="KW-1185">Reference proteome</keyword>
<dbReference type="RefSeq" id="WP_018371999.1">
    <property type="nucleotide sequence ID" value="NZ_UHFR01000005.1"/>
</dbReference>
<sequence>MKKNNIRRIIMAAAVVSILPLQGVEACSSFIIGKNLTTDGSVLYGRTEDYPFLPQPGAHNKNYIVTEAKDYKEGDKIEDKSNGFTYPHLKHEFKYTSVPDASRDTDEGVYGAHGQNEHGVTMTATTSAVPHEKILEVDPLVKDGLAESSFVDTILPRVKTAREGIELVAKIIDEKGSAEGNDIVIADQNELWYMEIYSGHQYVAIKYPDDKYSIYPNTYFLGNVDFNDKENVIASKDIESVPKKADHYQEVDGKFHLAKSYGPDYYTARNRSRAYAGIKLMDPNSKINYLDDHFDFFQTPTDSNRRYSVEDAIAVQRNRFETLKEGFIPDDQYDKRGKDGKPEVNSALDGDKYKFAPGNENVIDAHIYQIKKDLPAPMASIMWLSQAPSRNTPYIPFYGNVNDTYKAFKPQDATYNKDSFYWVAWHIDQMAIHNQDIFGTSTKEKWQELEKKEIAEQEARNAKYIGKTADDAAKASSEVTKDSLERSEKLFKELQKVEKEMMQTIKDKGGKDDSIKTLEKKFKEQKEDTAKTENAANGVEATVSNKESKTKNNQTGLFVVVGLAVVAVVAYLFFKKSGKNRE</sequence>
<evidence type="ECO:0000313" key="11">
    <source>
        <dbReference type="Proteomes" id="UP000254634"/>
    </source>
</evidence>
<protein>
    <recommendedName>
        <fullName evidence="6">Dipeptidase</fullName>
        <ecNumber evidence="6">3.4.-.-</ecNumber>
    </recommendedName>
</protein>
<dbReference type="GO" id="GO:0016805">
    <property type="term" value="F:dipeptidase activity"/>
    <property type="evidence" value="ECO:0007669"/>
    <property type="project" value="UniProtKB-KW"/>
</dbReference>
<dbReference type="OrthoDB" id="9764088at2"/>
<dbReference type="Gene3D" id="3.60.60.10">
    <property type="entry name" value="Penicillin V Acylase, Chain A"/>
    <property type="match status" value="1"/>
</dbReference>
<comment type="similarity">
    <text evidence="2 6">Belongs to the peptidase C69 family.</text>
</comment>
<dbReference type="Pfam" id="PF03577">
    <property type="entry name" value="Peptidase_C69"/>
    <property type="match status" value="1"/>
</dbReference>
<keyword evidence="9" id="KW-0732">Signal</keyword>
<feature type="signal peptide" evidence="9">
    <location>
        <begin position="1"/>
        <end position="26"/>
    </location>
</feature>
<feature type="chain" id="PRO_5017062417" description="Dipeptidase" evidence="9">
    <location>
        <begin position="27"/>
        <end position="582"/>
    </location>
</feature>
<keyword evidence="8" id="KW-0472">Membrane</keyword>
<comment type="catalytic activity">
    <reaction evidence="1">
        <text>an L-aminoacyl-L-amino acid + H2O = 2 an L-alpha-amino acid</text>
        <dbReference type="Rhea" id="RHEA:48940"/>
        <dbReference type="ChEBI" id="CHEBI:15377"/>
        <dbReference type="ChEBI" id="CHEBI:59869"/>
        <dbReference type="ChEBI" id="CHEBI:77460"/>
        <dbReference type="EC" id="3.4.13.19"/>
    </reaction>
</comment>
<evidence type="ECO:0000256" key="1">
    <source>
        <dbReference type="ARBA" id="ARBA00001670"/>
    </source>
</evidence>
<keyword evidence="3 6" id="KW-0645">Protease</keyword>
<evidence type="ECO:0000256" key="5">
    <source>
        <dbReference type="ARBA" id="ARBA00022997"/>
    </source>
</evidence>
<organism evidence="10 11">
    <name type="scientific">Streptococcus massiliensis</name>
    <dbReference type="NCBI Taxonomy" id="313439"/>
    <lineage>
        <taxon>Bacteria</taxon>
        <taxon>Bacillati</taxon>
        <taxon>Bacillota</taxon>
        <taxon>Bacilli</taxon>
        <taxon>Lactobacillales</taxon>
        <taxon>Streptococcaceae</taxon>
        <taxon>Streptococcus</taxon>
    </lineage>
</organism>
<keyword evidence="10" id="KW-0449">Lipoprotein</keyword>
<evidence type="ECO:0000256" key="8">
    <source>
        <dbReference type="SAM" id="Phobius"/>
    </source>
</evidence>
<evidence type="ECO:0000256" key="7">
    <source>
        <dbReference type="SAM" id="MobiDB-lite"/>
    </source>
</evidence>
<feature type="region of interest" description="Disordered" evidence="7">
    <location>
        <begin position="523"/>
        <end position="548"/>
    </location>
</feature>
<evidence type="ECO:0000256" key="6">
    <source>
        <dbReference type="RuleBase" id="RU364089"/>
    </source>
</evidence>
<proteinExistence type="inferred from homology"/>
<gene>
    <name evidence="10" type="primary">pepDA_1</name>
    <name evidence="10" type="ORF">NCTC13765_01910</name>
</gene>
<dbReference type="Proteomes" id="UP000254634">
    <property type="component" value="Unassembled WGS sequence"/>
</dbReference>